<dbReference type="GO" id="GO:0005524">
    <property type="term" value="F:ATP binding"/>
    <property type="evidence" value="ECO:0007669"/>
    <property type="project" value="UniProtKB-KW"/>
</dbReference>
<dbReference type="Gene3D" id="1.10.860.10">
    <property type="entry name" value="DNAb Helicase, Chain A"/>
    <property type="match status" value="1"/>
</dbReference>
<dbReference type="GO" id="GO:0043139">
    <property type="term" value="F:5'-3' DNA helicase activity"/>
    <property type="evidence" value="ECO:0007669"/>
    <property type="project" value="UniProtKB-EC"/>
</dbReference>
<feature type="domain" description="SF4 helicase" evidence="11">
    <location>
        <begin position="171"/>
        <end position="439"/>
    </location>
</feature>
<keyword evidence="4" id="KW-0378">Hydrolase</keyword>
<keyword evidence="2" id="KW-0235">DNA replication</keyword>
<name>A0A6H2GZU5_9BACL</name>
<dbReference type="Pfam" id="PF03796">
    <property type="entry name" value="DnaB_C"/>
    <property type="match status" value="1"/>
</dbReference>
<evidence type="ECO:0000256" key="7">
    <source>
        <dbReference type="ARBA" id="ARBA00023125"/>
    </source>
</evidence>
<dbReference type="GO" id="GO:0005829">
    <property type="term" value="C:cytosol"/>
    <property type="evidence" value="ECO:0007669"/>
    <property type="project" value="TreeGrafter"/>
</dbReference>
<dbReference type="Proteomes" id="UP000502136">
    <property type="component" value="Chromosome"/>
</dbReference>
<evidence type="ECO:0000256" key="5">
    <source>
        <dbReference type="ARBA" id="ARBA00022806"/>
    </source>
</evidence>
<protein>
    <recommendedName>
        <fullName evidence="9">DNA 5'-3' helicase</fullName>
        <ecNumber evidence="9">5.6.2.3</ecNumber>
    </recommendedName>
</protein>
<dbReference type="AlphaFoldDB" id="A0A6H2GZU5"/>
<evidence type="ECO:0000313" key="12">
    <source>
        <dbReference type="EMBL" id="QJC52922.1"/>
    </source>
</evidence>
<keyword evidence="13" id="KW-1185">Reference proteome</keyword>
<dbReference type="Gene3D" id="3.40.50.300">
    <property type="entry name" value="P-loop containing nucleotide triphosphate hydrolases"/>
    <property type="match status" value="1"/>
</dbReference>
<keyword evidence="7" id="KW-0238">DNA-binding</keyword>
<dbReference type="InterPro" id="IPR007693">
    <property type="entry name" value="DNA_helicase_DnaB-like_N"/>
</dbReference>
<dbReference type="SUPFAM" id="SSF48024">
    <property type="entry name" value="N-terminal domain of DnaB helicase"/>
    <property type="match status" value="1"/>
</dbReference>
<organism evidence="12 13">
    <name type="scientific">Paenibacillus albicereus</name>
    <dbReference type="NCBI Taxonomy" id="2726185"/>
    <lineage>
        <taxon>Bacteria</taxon>
        <taxon>Bacillati</taxon>
        <taxon>Bacillota</taxon>
        <taxon>Bacilli</taxon>
        <taxon>Bacillales</taxon>
        <taxon>Paenibacillaceae</taxon>
        <taxon>Paenibacillus</taxon>
    </lineage>
</organism>
<keyword evidence="8" id="KW-0413">Isomerase</keyword>
<gene>
    <name evidence="12" type="ORF">HGI30_16005</name>
</gene>
<dbReference type="InterPro" id="IPR016136">
    <property type="entry name" value="DNA_helicase_N/primase_C"/>
</dbReference>
<evidence type="ECO:0000259" key="11">
    <source>
        <dbReference type="PROSITE" id="PS51199"/>
    </source>
</evidence>
<dbReference type="Pfam" id="PF00772">
    <property type="entry name" value="DnaB"/>
    <property type="match status" value="1"/>
</dbReference>
<comment type="similarity">
    <text evidence="1">Belongs to the helicase family. DnaB subfamily.</text>
</comment>
<dbReference type="PROSITE" id="PS51199">
    <property type="entry name" value="SF4_HELICASE"/>
    <property type="match status" value="1"/>
</dbReference>
<evidence type="ECO:0000256" key="8">
    <source>
        <dbReference type="ARBA" id="ARBA00023235"/>
    </source>
</evidence>
<dbReference type="GO" id="GO:0006260">
    <property type="term" value="P:DNA replication"/>
    <property type="evidence" value="ECO:0007669"/>
    <property type="project" value="UniProtKB-KW"/>
</dbReference>
<dbReference type="PANTHER" id="PTHR30153:SF2">
    <property type="entry name" value="REPLICATIVE DNA HELICASE"/>
    <property type="match status" value="1"/>
</dbReference>
<evidence type="ECO:0000256" key="6">
    <source>
        <dbReference type="ARBA" id="ARBA00022840"/>
    </source>
</evidence>
<dbReference type="GO" id="GO:0003677">
    <property type="term" value="F:DNA binding"/>
    <property type="evidence" value="ECO:0007669"/>
    <property type="project" value="UniProtKB-KW"/>
</dbReference>
<evidence type="ECO:0000256" key="2">
    <source>
        <dbReference type="ARBA" id="ARBA00022705"/>
    </source>
</evidence>
<dbReference type="InterPro" id="IPR027417">
    <property type="entry name" value="P-loop_NTPase"/>
</dbReference>
<evidence type="ECO:0000256" key="1">
    <source>
        <dbReference type="ARBA" id="ARBA00008428"/>
    </source>
</evidence>
<comment type="catalytic activity">
    <reaction evidence="10">
        <text>ATP + H2O = ADP + phosphate + H(+)</text>
        <dbReference type="Rhea" id="RHEA:13065"/>
        <dbReference type="ChEBI" id="CHEBI:15377"/>
        <dbReference type="ChEBI" id="CHEBI:15378"/>
        <dbReference type="ChEBI" id="CHEBI:30616"/>
        <dbReference type="ChEBI" id="CHEBI:43474"/>
        <dbReference type="ChEBI" id="CHEBI:456216"/>
        <dbReference type="EC" id="5.6.2.3"/>
    </reaction>
</comment>
<dbReference type="GO" id="GO:0016787">
    <property type="term" value="F:hydrolase activity"/>
    <property type="evidence" value="ECO:0007669"/>
    <property type="project" value="UniProtKB-KW"/>
</dbReference>
<dbReference type="SUPFAM" id="SSF52540">
    <property type="entry name" value="P-loop containing nucleoside triphosphate hydrolases"/>
    <property type="match status" value="1"/>
</dbReference>
<dbReference type="KEGG" id="palr:HGI30_16005"/>
<dbReference type="EC" id="5.6.2.3" evidence="9"/>
<dbReference type="InterPro" id="IPR036185">
    <property type="entry name" value="DNA_heli_DnaB-like_N_sf"/>
</dbReference>
<dbReference type="RefSeq" id="WP_168908471.1">
    <property type="nucleotide sequence ID" value="NZ_CP051428.1"/>
</dbReference>
<accession>A0A6H2GZU5</accession>
<dbReference type="InterPro" id="IPR007694">
    <property type="entry name" value="DNA_helicase_DnaB-like_C"/>
</dbReference>
<dbReference type="CDD" id="cd00984">
    <property type="entry name" value="DnaB_C"/>
    <property type="match status" value="1"/>
</dbReference>
<dbReference type="PANTHER" id="PTHR30153">
    <property type="entry name" value="REPLICATIVE DNA HELICASE DNAB"/>
    <property type="match status" value="1"/>
</dbReference>
<evidence type="ECO:0000256" key="3">
    <source>
        <dbReference type="ARBA" id="ARBA00022741"/>
    </source>
</evidence>
<evidence type="ECO:0000256" key="10">
    <source>
        <dbReference type="ARBA" id="ARBA00048954"/>
    </source>
</evidence>
<reference evidence="12 13" key="1">
    <citation type="submission" date="2020-04" db="EMBL/GenBank/DDBJ databases">
        <title>Novel Paenibacillus strain UniB2 isolated from commercial digestive syrup.</title>
        <authorList>
            <person name="Thorat V."/>
            <person name="Kirdat K."/>
            <person name="Tiwarekar B."/>
            <person name="Yadav A."/>
        </authorList>
    </citation>
    <scope>NUCLEOTIDE SEQUENCE [LARGE SCALE GENOMIC DNA]</scope>
    <source>
        <strain evidence="12 13">UniB2</strain>
    </source>
</reference>
<keyword evidence="5 12" id="KW-0347">Helicase</keyword>
<evidence type="ECO:0000313" key="13">
    <source>
        <dbReference type="Proteomes" id="UP000502136"/>
    </source>
</evidence>
<evidence type="ECO:0000256" key="4">
    <source>
        <dbReference type="ARBA" id="ARBA00022801"/>
    </source>
</evidence>
<keyword evidence="6" id="KW-0067">ATP-binding</keyword>
<sequence>MPFERELEIQVLGAMVIEPACIGLVYEIVKPDYFYHTAYRRICKRIYELWEEDPGLVDLPALAPTVVDTGMTIDHFAGQLRNVGRITDTTVEYLSIRLRDIASLRAAIRTCQELSGKGGLREREDIREAIALTTAKLARIADMTIKTETMVDAKAAALNFHDTFERMLAGAKSGMSGIPTRIHALDKILSGLQDNNLIVIGARPSMGKTTLMNQLALNISLAEGGQPGEPGAIFSLESSHEELMRRMVSNVSRISLQSLKAGTILPEEWERYTMAIGILSNANFVIDDQAGTTVAEIKAKARKIKRERGLRYILIDYLGKIGGAPGAKRYDLVSENIRGLKDLAKELKVPVVVFSQLSRKVEERQNKRPLMSDLRESGEIEQEADVIGFLYRDDYYDKESTKKNIIELDIAKQRDGPLGTVEMAFLKDFNRLVNLDTGGSKHAEQMALV</sequence>
<keyword evidence="3" id="KW-0547">Nucleotide-binding</keyword>
<evidence type="ECO:0000256" key="9">
    <source>
        <dbReference type="ARBA" id="ARBA00044969"/>
    </source>
</evidence>
<proteinExistence type="inferred from homology"/>
<dbReference type="EMBL" id="CP051428">
    <property type="protein sequence ID" value="QJC52922.1"/>
    <property type="molecule type" value="Genomic_DNA"/>
</dbReference>